<dbReference type="InterPro" id="IPR003529">
    <property type="entry name" value="Hematopoietin_rcpt_Gp130_CS"/>
</dbReference>
<feature type="compositionally biased region" description="Basic and acidic residues" evidence="12">
    <location>
        <begin position="913"/>
        <end position="924"/>
    </location>
</feature>
<keyword evidence="17" id="KW-1185">Reference proteome</keyword>
<evidence type="ECO:0000256" key="5">
    <source>
        <dbReference type="ARBA" id="ARBA00022737"/>
    </source>
</evidence>
<dbReference type="CDD" id="cd00063">
    <property type="entry name" value="FN3"/>
    <property type="match status" value="2"/>
</dbReference>
<keyword evidence="8" id="KW-1015">Disulfide bond</keyword>
<dbReference type="SUPFAM" id="SSF49265">
    <property type="entry name" value="Fibronectin type III"/>
    <property type="match status" value="4"/>
</dbReference>
<dbReference type="InterPro" id="IPR015152">
    <property type="entry name" value="Growth/epo_recpt_lig-bind"/>
</dbReference>
<keyword evidence="7 13" id="KW-0472">Membrane</keyword>
<dbReference type="Proteomes" id="UP000829720">
    <property type="component" value="Unassembled WGS sequence"/>
</dbReference>
<dbReference type="InterPro" id="IPR010457">
    <property type="entry name" value="IgC2-like_lig-bd"/>
</dbReference>
<evidence type="ECO:0000256" key="7">
    <source>
        <dbReference type="ARBA" id="ARBA00023136"/>
    </source>
</evidence>
<dbReference type="EMBL" id="JAERUA010000010">
    <property type="protein sequence ID" value="KAI1894872.1"/>
    <property type="molecule type" value="Genomic_DNA"/>
</dbReference>
<dbReference type="GO" id="GO:0004896">
    <property type="term" value="F:cytokine receptor activity"/>
    <property type="evidence" value="ECO:0007669"/>
    <property type="project" value="InterPro"/>
</dbReference>
<dbReference type="InterPro" id="IPR036116">
    <property type="entry name" value="FN3_sf"/>
</dbReference>
<evidence type="ECO:0000256" key="1">
    <source>
        <dbReference type="ARBA" id="ARBA00004479"/>
    </source>
</evidence>
<evidence type="ECO:0000256" key="2">
    <source>
        <dbReference type="ARBA" id="ARBA00008921"/>
    </source>
</evidence>
<dbReference type="OrthoDB" id="9887129at2759"/>
<protein>
    <recommendedName>
        <fullName evidence="18">Colony stimulating factor 3 receptor</fullName>
    </recommendedName>
</protein>
<reference evidence="16" key="1">
    <citation type="submission" date="2021-01" db="EMBL/GenBank/DDBJ databases">
        <authorList>
            <person name="Zahm M."/>
            <person name="Roques C."/>
            <person name="Cabau C."/>
            <person name="Klopp C."/>
            <person name="Donnadieu C."/>
            <person name="Jouanno E."/>
            <person name="Lampietro C."/>
            <person name="Louis A."/>
            <person name="Herpin A."/>
            <person name="Echchiki A."/>
            <person name="Berthelot C."/>
            <person name="Parey E."/>
            <person name="Roest-Crollius H."/>
            <person name="Braasch I."/>
            <person name="Postlethwait J."/>
            <person name="Bobe J."/>
            <person name="Montfort J."/>
            <person name="Bouchez O."/>
            <person name="Begum T."/>
            <person name="Mejri S."/>
            <person name="Adams A."/>
            <person name="Chen W.-J."/>
            <person name="Guiguen Y."/>
        </authorList>
    </citation>
    <scope>NUCLEOTIDE SEQUENCE</scope>
    <source>
        <tissue evidence="16">Blood</tissue>
    </source>
</reference>
<dbReference type="Gene3D" id="2.60.40.10">
    <property type="entry name" value="Immunoglobulins"/>
    <property type="match status" value="6"/>
</dbReference>
<dbReference type="InterPro" id="IPR052672">
    <property type="entry name" value="Type1_Cytokine_Rcpt_Type2"/>
</dbReference>
<evidence type="ECO:0000256" key="10">
    <source>
        <dbReference type="ARBA" id="ARBA00023180"/>
    </source>
</evidence>
<feature type="domain" description="Ig-like" evidence="14">
    <location>
        <begin position="122"/>
        <end position="202"/>
    </location>
</feature>
<dbReference type="SMART" id="SM00060">
    <property type="entry name" value="FN3"/>
    <property type="match status" value="5"/>
</dbReference>
<dbReference type="InterPro" id="IPR007110">
    <property type="entry name" value="Ig-like_dom"/>
</dbReference>
<feature type="domain" description="Fibronectin type-III" evidence="15">
    <location>
        <begin position="324"/>
        <end position="425"/>
    </location>
</feature>
<organism evidence="16 17">
    <name type="scientific">Albula goreensis</name>
    <dbReference type="NCBI Taxonomy" id="1534307"/>
    <lineage>
        <taxon>Eukaryota</taxon>
        <taxon>Metazoa</taxon>
        <taxon>Chordata</taxon>
        <taxon>Craniata</taxon>
        <taxon>Vertebrata</taxon>
        <taxon>Euteleostomi</taxon>
        <taxon>Actinopterygii</taxon>
        <taxon>Neopterygii</taxon>
        <taxon>Teleostei</taxon>
        <taxon>Albuliformes</taxon>
        <taxon>Albulidae</taxon>
        <taxon>Albula</taxon>
    </lineage>
</organism>
<feature type="domain" description="Fibronectin type-III" evidence="15">
    <location>
        <begin position="222"/>
        <end position="323"/>
    </location>
</feature>
<accession>A0A8T3DEZ8</accession>
<evidence type="ECO:0000256" key="3">
    <source>
        <dbReference type="ARBA" id="ARBA00022692"/>
    </source>
</evidence>
<dbReference type="GO" id="GO:0005886">
    <property type="term" value="C:plasma membrane"/>
    <property type="evidence" value="ECO:0007669"/>
    <property type="project" value="UniProtKB-ARBA"/>
</dbReference>
<evidence type="ECO:0000256" key="12">
    <source>
        <dbReference type="SAM" id="MobiDB-lite"/>
    </source>
</evidence>
<dbReference type="Pfam" id="PF09067">
    <property type="entry name" value="EpoR_lig-bind"/>
    <property type="match status" value="1"/>
</dbReference>
<evidence type="ECO:0000256" key="6">
    <source>
        <dbReference type="ARBA" id="ARBA00022989"/>
    </source>
</evidence>
<dbReference type="Pfam" id="PF06328">
    <property type="entry name" value="Lep_receptor_Ig"/>
    <property type="match status" value="1"/>
</dbReference>
<comment type="subcellular location">
    <subcellularLocation>
        <location evidence="1">Membrane</location>
        <topology evidence="1">Single-pass type I membrane protein</topology>
    </subcellularLocation>
</comment>
<evidence type="ECO:0000256" key="11">
    <source>
        <dbReference type="ARBA" id="ARBA00023319"/>
    </source>
</evidence>
<comment type="similarity">
    <text evidence="2">Belongs to the type I cytokine receptor family. Type 2 subfamily.</text>
</comment>
<dbReference type="PROSITE" id="PS50835">
    <property type="entry name" value="IG_LIKE"/>
    <property type="match status" value="1"/>
</dbReference>
<dbReference type="InterPro" id="IPR003961">
    <property type="entry name" value="FN3_dom"/>
</dbReference>
<feature type="region of interest" description="Disordered" evidence="12">
    <location>
        <begin position="872"/>
        <end position="929"/>
    </location>
</feature>
<dbReference type="PROSITE" id="PS01353">
    <property type="entry name" value="HEMATOPO_REC_L_F2"/>
    <property type="match status" value="1"/>
</dbReference>
<evidence type="ECO:0000256" key="4">
    <source>
        <dbReference type="ARBA" id="ARBA00022729"/>
    </source>
</evidence>
<feature type="transmembrane region" description="Helical" evidence="13">
    <location>
        <begin position="723"/>
        <end position="745"/>
    </location>
</feature>
<dbReference type="InterPro" id="IPR036179">
    <property type="entry name" value="Ig-like_dom_sf"/>
</dbReference>
<keyword evidence="9" id="KW-0675">Receptor</keyword>
<evidence type="ECO:0000313" key="17">
    <source>
        <dbReference type="Proteomes" id="UP000829720"/>
    </source>
</evidence>
<dbReference type="AlphaFoldDB" id="A0A8T3DEZ8"/>
<evidence type="ECO:0000256" key="9">
    <source>
        <dbReference type="ARBA" id="ARBA00023170"/>
    </source>
</evidence>
<gene>
    <name evidence="16" type="ORF">AGOR_G00120230</name>
</gene>
<keyword evidence="10" id="KW-0325">Glycoprotein</keyword>
<dbReference type="PROSITE" id="PS50853">
    <property type="entry name" value="FN3"/>
    <property type="match status" value="4"/>
</dbReference>
<keyword evidence="4" id="KW-0732">Signal</keyword>
<dbReference type="FunFam" id="2.60.40.10:FF:000465">
    <property type="entry name" value="Granulocyte colony-stimulating factor receptor"/>
    <property type="match status" value="1"/>
</dbReference>
<evidence type="ECO:0000256" key="8">
    <source>
        <dbReference type="ARBA" id="ARBA00023157"/>
    </source>
</evidence>
<feature type="non-terminal residue" evidence="16">
    <location>
        <position position="950"/>
    </location>
</feature>
<evidence type="ECO:0000313" key="16">
    <source>
        <dbReference type="EMBL" id="KAI1894872.1"/>
    </source>
</evidence>
<keyword evidence="6 13" id="KW-1133">Transmembrane helix</keyword>
<dbReference type="PANTHER" id="PTHR48423">
    <property type="entry name" value="INTERLEUKIN-27 RECEPTOR SUBUNIT ALPHA"/>
    <property type="match status" value="1"/>
</dbReference>
<sequence>FAHVREPERPHIPAVAFRTEGRTLQTYLYIEQVFLGLQLSKTAFISRRVPPCVASGWEHMSSNLWKRLPETSPKLVDASRAISPKGPVFQCLFTMDLLWKSVTAILFAFTVQGIQNSARGSPCAEVQVDAPVVVLGSSLNASCRLLDGCPLTEGRSVLVEWHLNGQFLAGLPPLANESGRISRVTVPNFSDPTGSLTCCVRQETGCQIVGGKEIKGGYPPSAPQSLTCQTNLTKPFTLTCKWDPVTDTHLPTNYTLHTEIRQSKTETKPRAYLLPDGQHVCTIPRVDFHLFTEMRIQVTAQNALGTASSEPLFLDPMESAKLDPPVVVDVGVEQRRFGCLRLVWRLSEHQLWLLEPLAVEVRFRTQGSDAWATEPRRIPRFSQQEALEQCGLLHATEYEFQMRVRCGQGPWSDWGPSRTGCTLEKAPTGRLNVWLKVLREQSQTHDAVQLFWKPSEQFRANGRNVWYHVFIMGPPGQGRQETVCRVQGLHCQALLRRGTRRVHITAQNSAGESSPTPVIVYQQRALEPVSDISVSSTDDNSLQVSWTRPLSSVITGYVMEWGPLLETDPLHLSFSMLGQNETSAVISAGIEPYKPYWISVYSRYRDGIGCPRSVEAYSRQKAPSVAPSLKVEKIHSTYALLTCQDVPPEHRHGIIQSYTLFCWDEGGRAQVVQVKPTERRVVLENLSPMSMYKLFIMASTEAGNVNGSILTLNTAKAGAWDDVIIVVPACIVIVFTLMLTAFVCCSRNEGLKMRFWPMIPDPANSSIKTWTQADKVPDYPAFQSIKDIQDPSPVHLSWFSLLDVPEKRSEKGKGPNLDDLWLQDDDPKGLCEPVMGTTDLADSCEPGNESPRETVPYATVVFACPYLSQAQSQSQPSSPVYLRSDSTQPLLGEESPSPKTYQNFHFSGGSGHGVRDQDQEHAQSEGESSAFWEEFPLLSALNLSDAHSHA</sequence>
<keyword evidence="5" id="KW-0677">Repeat</keyword>
<dbReference type="PANTHER" id="PTHR48423:SF1">
    <property type="entry name" value="INTERLEUKIN-27 RECEPTOR SUBUNIT ALPHA"/>
    <property type="match status" value="1"/>
</dbReference>
<keyword evidence="11" id="KW-0393">Immunoglobulin domain</keyword>
<keyword evidence="3 13" id="KW-0812">Transmembrane</keyword>
<dbReference type="InterPro" id="IPR013783">
    <property type="entry name" value="Ig-like_fold"/>
</dbReference>
<evidence type="ECO:0000259" key="15">
    <source>
        <dbReference type="PROSITE" id="PS50853"/>
    </source>
</evidence>
<feature type="domain" description="Fibronectin type-III" evidence="15">
    <location>
        <begin position="626"/>
        <end position="722"/>
    </location>
</feature>
<dbReference type="Pfam" id="PF00041">
    <property type="entry name" value="fn3"/>
    <property type="match status" value="1"/>
</dbReference>
<evidence type="ECO:0008006" key="18">
    <source>
        <dbReference type="Google" id="ProtNLM"/>
    </source>
</evidence>
<evidence type="ECO:0000256" key="13">
    <source>
        <dbReference type="SAM" id="Phobius"/>
    </source>
</evidence>
<proteinExistence type="inferred from homology"/>
<comment type="caution">
    <text evidence="16">The sequence shown here is derived from an EMBL/GenBank/DDBJ whole genome shotgun (WGS) entry which is preliminary data.</text>
</comment>
<feature type="domain" description="Fibronectin type-III" evidence="15">
    <location>
        <begin position="528"/>
        <end position="624"/>
    </location>
</feature>
<name>A0A8T3DEZ8_9TELE</name>
<evidence type="ECO:0000259" key="14">
    <source>
        <dbReference type="PROSITE" id="PS50835"/>
    </source>
</evidence>
<dbReference type="SUPFAM" id="SSF48726">
    <property type="entry name" value="Immunoglobulin"/>
    <property type="match status" value="1"/>
</dbReference>